<dbReference type="InterPro" id="IPR054566">
    <property type="entry name" value="ManC/GMP-like_b-helix"/>
</dbReference>
<dbReference type="Pfam" id="PF01050">
    <property type="entry name" value="MannoseP_isomer"/>
    <property type="match status" value="1"/>
</dbReference>
<dbReference type="PANTHER" id="PTHR46390:SF1">
    <property type="entry name" value="MANNOSE-1-PHOSPHATE GUANYLYLTRANSFERASE"/>
    <property type="match status" value="1"/>
</dbReference>
<evidence type="ECO:0000256" key="8">
    <source>
        <dbReference type="RuleBase" id="RU004190"/>
    </source>
</evidence>
<evidence type="ECO:0000256" key="7">
    <source>
        <dbReference type="ARBA" id="ARBA00047343"/>
    </source>
</evidence>
<dbReference type="GO" id="GO:0005525">
    <property type="term" value="F:GTP binding"/>
    <property type="evidence" value="ECO:0007669"/>
    <property type="project" value="UniProtKB-KW"/>
</dbReference>
<dbReference type="EC" id="2.7.7.13" evidence="2"/>
<dbReference type="GO" id="GO:0004475">
    <property type="term" value="F:mannose-1-phosphate guanylyltransferase (GTP) activity"/>
    <property type="evidence" value="ECO:0007669"/>
    <property type="project" value="UniProtKB-EC"/>
</dbReference>
<dbReference type="InterPro" id="IPR051161">
    <property type="entry name" value="Mannose-6P_isomerase_type2"/>
</dbReference>
<dbReference type="FunFam" id="3.90.550.10:FF:000046">
    <property type="entry name" value="Mannose-1-phosphate guanylyltransferase (GDP)"/>
    <property type="match status" value="1"/>
</dbReference>
<dbReference type="GO" id="GO:0016853">
    <property type="term" value="F:isomerase activity"/>
    <property type="evidence" value="ECO:0007669"/>
    <property type="project" value="UniProtKB-KW"/>
</dbReference>
<evidence type="ECO:0000256" key="3">
    <source>
        <dbReference type="ARBA" id="ARBA00022679"/>
    </source>
</evidence>
<dbReference type="InterPro" id="IPR001538">
    <property type="entry name" value="Man6P_isomerase-2_C"/>
</dbReference>
<evidence type="ECO:0000259" key="9">
    <source>
        <dbReference type="Pfam" id="PF00483"/>
    </source>
</evidence>
<dbReference type="InterPro" id="IPR011051">
    <property type="entry name" value="RmlC_Cupin_sf"/>
</dbReference>
<feature type="domain" description="Nucleotidyl transferase" evidence="9">
    <location>
        <begin position="1"/>
        <end position="285"/>
    </location>
</feature>
<dbReference type="AlphaFoldDB" id="A0A2W5DVE1"/>
<dbReference type="GO" id="GO:0000271">
    <property type="term" value="P:polysaccharide biosynthetic process"/>
    <property type="evidence" value="ECO:0007669"/>
    <property type="project" value="InterPro"/>
</dbReference>
<organism evidence="12 13">
    <name type="scientific">Roseateles depolymerans</name>
    <dbReference type="NCBI Taxonomy" id="76731"/>
    <lineage>
        <taxon>Bacteria</taxon>
        <taxon>Pseudomonadati</taxon>
        <taxon>Pseudomonadota</taxon>
        <taxon>Betaproteobacteria</taxon>
        <taxon>Burkholderiales</taxon>
        <taxon>Sphaerotilaceae</taxon>
        <taxon>Roseateles</taxon>
    </lineage>
</organism>
<comment type="similarity">
    <text evidence="1 8">Belongs to the mannose-6-phosphate isomerase type 2 family.</text>
</comment>
<keyword evidence="3 12" id="KW-0808">Transferase</keyword>
<evidence type="ECO:0000256" key="6">
    <source>
        <dbReference type="ARBA" id="ARBA00023134"/>
    </source>
</evidence>
<sequence>MAGGSGTRLWPLSRSGYPKQFLVLSGNESLFQLAARRLAALASPEFELAGPCIVGNEEHRFLVLDQLRETGLEPSSVLLEPSGRNTAPALTLAALAALENGQDPVLVVTPADQTVTAPAAFTAALQQAVREAADGAIVILGISPDRPETGYGYIQTAADARGLAVAQFVEKPDLETAQRYLAEGGYYWNGGMFVLRASVWMKSLERFRPDIAAATRAAWAARKTDAKFVRPGKPEFAAVPSESVDYAVMERCPGSDIPLRMVPLDAGWNDLGAWEAVWQVADKDERGNAHVGDALITDSDNTLVHATSRLVGVVGLKDVVVVETPDAVLVSDRARSQEVKQIVNRLGASQRGEHALHRKVHRPWGWYDSIDNGPRHQVKRIMVKPGASLSLQMHHHRAEHWIVVSGTAEIVNGDRTILLTENQSTYIPLGQTHRLANPGKVPLEIIEVQSGSYLGEDDIVRFEDTYGRA</sequence>
<dbReference type="CDD" id="cd02509">
    <property type="entry name" value="GDP-M1P_Guanylyltransferase"/>
    <property type="match status" value="1"/>
</dbReference>
<feature type="domain" description="Mannose-6-phosphate isomerase type II C-terminal" evidence="10">
    <location>
        <begin position="351"/>
        <end position="464"/>
    </location>
</feature>
<comment type="catalytic activity">
    <reaction evidence="7">
        <text>alpha-D-mannose 1-phosphate + GTP + H(+) = GDP-alpha-D-mannose + diphosphate</text>
        <dbReference type="Rhea" id="RHEA:15229"/>
        <dbReference type="ChEBI" id="CHEBI:15378"/>
        <dbReference type="ChEBI" id="CHEBI:33019"/>
        <dbReference type="ChEBI" id="CHEBI:37565"/>
        <dbReference type="ChEBI" id="CHEBI:57527"/>
        <dbReference type="ChEBI" id="CHEBI:58409"/>
        <dbReference type="EC" id="2.7.7.13"/>
    </reaction>
</comment>
<dbReference type="Proteomes" id="UP000249633">
    <property type="component" value="Unassembled WGS sequence"/>
</dbReference>
<dbReference type="InterPro" id="IPR014710">
    <property type="entry name" value="RmlC-like_jellyroll"/>
</dbReference>
<evidence type="ECO:0000256" key="2">
    <source>
        <dbReference type="ARBA" id="ARBA00012387"/>
    </source>
</evidence>
<evidence type="ECO:0000256" key="1">
    <source>
        <dbReference type="ARBA" id="ARBA00006115"/>
    </source>
</evidence>
<dbReference type="GO" id="GO:0009298">
    <property type="term" value="P:GDP-mannose biosynthetic process"/>
    <property type="evidence" value="ECO:0007669"/>
    <property type="project" value="TreeGrafter"/>
</dbReference>
<dbReference type="Pfam" id="PF00483">
    <property type="entry name" value="NTP_transferase"/>
    <property type="match status" value="1"/>
</dbReference>
<name>A0A2W5DVE1_9BURK</name>
<dbReference type="Gene3D" id="2.60.120.10">
    <property type="entry name" value="Jelly Rolls"/>
    <property type="match status" value="1"/>
</dbReference>
<dbReference type="Gene3D" id="3.90.550.10">
    <property type="entry name" value="Spore Coat Polysaccharide Biosynthesis Protein SpsA, Chain A"/>
    <property type="match status" value="1"/>
</dbReference>
<accession>A0A2W5DVE1</accession>
<dbReference type="NCBIfam" id="TIGR01479">
    <property type="entry name" value="GMP_PMI"/>
    <property type="match status" value="1"/>
</dbReference>
<evidence type="ECO:0000259" key="11">
    <source>
        <dbReference type="Pfam" id="PF22640"/>
    </source>
</evidence>
<dbReference type="InterPro" id="IPR029044">
    <property type="entry name" value="Nucleotide-diphossugar_trans"/>
</dbReference>
<evidence type="ECO:0000256" key="5">
    <source>
        <dbReference type="ARBA" id="ARBA00022741"/>
    </source>
</evidence>
<dbReference type="InterPro" id="IPR049577">
    <property type="entry name" value="GMPP_N"/>
</dbReference>
<evidence type="ECO:0000313" key="12">
    <source>
        <dbReference type="EMBL" id="PZP34623.1"/>
    </source>
</evidence>
<keyword evidence="6" id="KW-0342">GTP-binding</keyword>
<keyword evidence="5" id="KW-0547">Nucleotide-binding</keyword>
<evidence type="ECO:0000313" key="13">
    <source>
        <dbReference type="Proteomes" id="UP000249633"/>
    </source>
</evidence>
<dbReference type="InterPro" id="IPR006375">
    <property type="entry name" value="Man1P_GuaTrfase/Man6P_Isoase"/>
</dbReference>
<feature type="domain" description="MannoseP isomerase/GMP-like beta-helix" evidence="11">
    <location>
        <begin position="297"/>
        <end position="346"/>
    </location>
</feature>
<keyword evidence="4 12" id="KW-0548">Nucleotidyltransferase</keyword>
<dbReference type="EMBL" id="QFOD01000004">
    <property type="protein sequence ID" value="PZP34623.1"/>
    <property type="molecule type" value="Genomic_DNA"/>
</dbReference>
<gene>
    <name evidence="12" type="ORF">DI603_05190</name>
</gene>
<dbReference type="SUPFAM" id="SSF51182">
    <property type="entry name" value="RmlC-like cupins"/>
    <property type="match status" value="1"/>
</dbReference>
<evidence type="ECO:0000256" key="4">
    <source>
        <dbReference type="ARBA" id="ARBA00022695"/>
    </source>
</evidence>
<reference evidence="12 13" key="1">
    <citation type="submission" date="2017-08" db="EMBL/GenBank/DDBJ databases">
        <title>Infants hospitalized years apart are colonized by the same room-sourced microbial strains.</title>
        <authorList>
            <person name="Brooks B."/>
            <person name="Olm M.R."/>
            <person name="Firek B.A."/>
            <person name="Baker R."/>
            <person name="Thomas B.C."/>
            <person name="Morowitz M.J."/>
            <person name="Banfield J.F."/>
        </authorList>
    </citation>
    <scope>NUCLEOTIDE SEQUENCE [LARGE SCALE GENOMIC DNA]</scope>
    <source>
        <strain evidence="12">S2_012_000_R2_81</strain>
    </source>
</reference>
<keyword evidence="12" id="KW-0413">Isomerase</keyword>
<dbReference type="PANTHER" id="PTHR46390">
    <property type="entry name" value="MANNOSE-1-PHOSPHATE GUANYLYLTRANSFERASE"/>
    <property type="match status" value="1"/>
</dbReference>
<dbReference type="CDD" id="cd02213">
    <property type="entry name" value="cupin_PMI_typeII_C"/>
    <property type="match status" value="1"/>
</dbReference>
<dbReference type="InterPro" id="IPR005835">
    <property type="entry name" value="NTP_transferase_dom"/>
</dbReference>
<dbReference type="FunFam" id="2.60.120.10:FF:000032">
    <property type="entry name" value="Mannose-1-phosphate guanylyltransferase/mannose-6-phosphate isomerase"/>
    <property type="match status" value="1"/>
</dbReference>
<evidence type="ECO:0000259" key="10">
    <source>
        <dbReference type="Pfam" id="PF01050"/>
    </source>
</evidence>
<comment type="caution">
    <text evidence="12">The sequence shown here is derived from an EMBL/GenBank/DDBJ whole genome shotgun (WGS) entry which is preliminary data.</text>
</comment>
<dbReference type="SUPFAM" id="SSF53448">
    <property type="entry name" value="Nucleotide-diphospho-sugar transferases"/>
    <property type="match status" value="1"/>
</dbReference>
<protein>
    <recommendedName>
        <fullName evidence="2">mannose-1-phosphate guanylyltransferase</fullName>
        <ecNumber evidence="2">2.7.7.13</ecNumber>
    </recommendedName>
</protein>
<proteinExistence type="inferred from homology"/>
<dbReference type="Pfam" id="PF22640">
    <property type="entry name" value="ManC_GMP_beta-helix"/>
    <property type="match status" value="1"/>
</dbReference>